<proteinExistence type="predicted"/>
<dbReference type="SUPFAM" id="SSF52172">
    <property type="entry name" value="CheY-like"/>
    <property type="match status" value="1"/>
</dbReference>
<evidence type="ECO:0000256" key="4">
    <source>
        <dbReference type="ARBA" id="ARBA00023125"/>
    </source>
</evidence>
<accession>A0A7T4R1Q4</accession>
<dbReference type="Pfam" id="PF00486">
    <property type="entry name" value="Trans_reg_C"/>
    <property type="match status" value="1"/>
</dbReference>
<reference evidence="10 11" key="1">
    <citation type="submission" date="2020-12" db="EMBL/GenBank/DDBJ databases">
        <authorList>
            <person name="Shan Y."/>
        </authorList>
    </citation>
    <scope>NUCLEOTIDE SEQUENCE [LARGE SCALE GENOMIC DNA]</scope>
    <source>
        <strain evidence="11">csc3.9</strain>
    </source>
</reference>
<dbReference type="InterPro" id="IPR001867">
    <property type="entry name" value="OmpR/PhoB-type_DNA-bd"/>
</dbReference>
<dbReference type="InterPro" id="IPR036388">
    <property type="entry name" value="WH-like_DNA-bd_sf"/>
</dbReference>
<dbReference type="SMART" id="SM00448">
    <property type="entry name" value="REC"/>
    <property type="match status" value="1"/>
</dbReference>
<dbReference type="GO" id="GO:0032993">
    <property type="term" value="C:protein-DNA complex"/>
    <property type="evidence" value="ECO:0007669"/>
    <property type="project" value="TreeGrafter"/>
</dbReference>
<dbReference type="CDD" id="cd00383">
    <property type="entry name" value="trans_reg_C"/>
    <property type="match status" value="1"/>
</dbReference>
<evidence type="ECO:0000256" key="7">
    <source>
        <dbReference type="PROSITE-ProRule" id="PRU01091"/>
    </source>
</evidence>
<organism evidence="10 11">
    <name type="scientific">Spongiibacter nanhainus</name>
    <dbReference type="NCBI Taxonomy" id="2794344"/>
    <lineage>
        <taxon>Bacteria</taxon>
        <taxon>Pseudomonadati</taxon>
        <taxon>Pseudomonadota</taxon>
        <taxon>Gammaproteobacteria</taxon>
        <taxon>Cellvibrionales</taxon>
        <taxon>Spongiibacteraceae</taxon>
        <taxon>Spongiibacter</taxon>
    </lineage>
</organism>
<name>A0A7T4R1Q4_9GAMM</name>
<dbReference type="AlphaFoldDB" id="A0A7T4R1Q4"/>
<dbReference type="RefSeq" id="WP_198570133.1">
    <property type="nucleotide sequence ID" value="NZ_CP066167.1"/>
</dbReference>
<dbReference type="EMBL" id="CP066167">
    <property type="protein sequence ID" value="QQD18642.1"/>
    <property type="molecule type" value="Genomic_DNA"/>
</dbReference>
<dbReference type="GO" id="GO:0000976">
    <property type="term" value="F:transcription cis-regulatory region binding"/>
    <property type="evidence" value="ECO:0007669"/>
    <property type="project" value="TreeGrafter"/>
</dbReference>
<dbReference type="PANTHER" id="PTHR48111:SF22">
    <property type="entry name" value="REGULATOR OF RPOS"/>
    <property type="match status" value="1"/>
</dbReference>
<evidence type="ECO:0000313" key="10">
    <source>
        <dbReference type="EMBL" id="QQD18642.1"/>
    </source>
</evidence>
<gene>
    <name evidence="10" type="ORF">I6N98_01855</name>
</gene>
<evidence type="ECO:0000256" key="2">
    <source>
        <dbReference type="ARBA" id="ARBA00023012"/>
    </source>
</evidence>
<dbReference type="InterPro" id="IPR039420">
    <property type="entry name" value="WalR-like"/>
</dbReference>
<dbReference type="Gene3D" id="1.10.10.10">
    <property type="entry name" value="Winged helix-like DNA-binding domain superfamily/Winged helix DNA-binding domain"/>
    <property type="match status" value="1"/>
</dbReference>
<sequence length="235" mass="26723">MATILLVEDEHKLASFLLRGLGAEGYDCDWIDSSERFLSEIGSPQYELILLDRLVQDIDTLDYLPLVKKKQPKAMILMLTALQDVDQKVIGLQAGADDYLGKPFDFDELLARVTALLRRGGHQHGPIQQLSRGHLALNTDSHRVWLNQREVELTHLEYQLLKCFLSNPDSVLSRERILNKVWGSLADPLTNIVDVYIRRVRKKLSEASEAQQLDCHNESFIETVRGSGYRLGRGK</sequence>
<evidence type="ECO:0000313" key="11">
    <source>
        <dbReference type="Proteomes" id="UP000596063"/>
    </source>
</evidence>
<dbReference type="PROSITE" id="PS50110">
    <property type="entry name" value="RESPONSE_REGULATORY"/>
    <property type="match status" value="1"/>
</dbReference>
<keyword evidence="4 7" id="KW-0238">DNA-binding</keyword>
<feature type="domain" description="Response regulatory" evidence="8">
    <location>
        <begin position="3"/>
        <end position="117"/>
    </location>
</feature>
<dbReference type="Gene3D" id="6.10.250.690">
    <property type="match status" value="1"/>
</dbReference>
<dbReference type="PROSITE" id="PS51755">
    <property type="entry name" value="OMPR_PHOB"/>
    <property type="match status" value="1"/>
</dbReference>
<dbReference type="Proteomes" id="UP000596063">
    <property type="component" value="Chromosome"/>
</dbReference>
<dbReference type="GO" id="GO:0000156">
    <property type="term" value="F:phosphorelay response regulator activity"/>
    <property type="evidence" value="ECO:0007669"/>
    <property type="project" value="TreeGrafter"/>
</dbReference>
<dbReference type="KEGG" id="snan:I6N98_01855"/>
<dbReference type="GO" id="GO:0005829">
    <property type="term" value="C:cytosol"/>
    <property type="evidence" value="ECO:0007669"/>
    <property type="project" value="TreeGrafter"/>
</dbReference>
<keyword evidence="3" id="KW-0805">Transcription regulation</keyword>
<dbReference type="Pfam" id="PF00072">
    <property type="entry name" value="Response_reg"/>
    <property type="match status" value="1"/>
</dbReference>
<dbReference type="GO" id="GO:0006355">
    <property type="term" value="P:regulation of DNA-templated transcription"/>
    <property type="evidence" value="ECO:0007669"/>
    <property type="project" value="InterPro"/>
</dbReference>
<evidence type="ECO:0000259" key="9">
    <source>
        <dbReference type="PROSITE" id="PS51755"/>
    </source>
</evidence>
<keyword evidence="11" id="KW-1185">Reference proteome</keyword>
<keyword evidence="5" id="KW-0804">Transcription</keyword>
<evidence type="ECO:0000256" key="6">
    <source>
        <dbReference type="PROSITE-ProRule" id="PRU00169"/>
    </source>
</evidence>
<feature type="DNA-binding region" description="OmpR/PhoB-type" evidence="7">
    <location>
        <begin position="127"/>
        <end position="233"/>
    </location>
</feature>
<evidence type="ECO:0000259" key="8">
    <source>
        <dbReference type="PROSITE" id="PS50110"/>
    </source>
</evidence>
<dbReference type="InterPro" id="IPR011006">
    <property type="entry name" value="CheY-like_superfamily"/>
</dbReference>
<evidence type="ECO:0000256" key="1">
    <source>
        <dbReference type="ARBA" id="ARBA00022553"/>
    </source>
</evidence>
<dbReference type="InterPro" id="IPR001789">
    <property type="entry name" value="Sig_transdc_resp-reg_receiver"/>
</dbReference>
<keyword evidence="2" id="KW-0902">Two-component regulatory system</keyword>
<keyword evidence="1 6" id="KW-0597">Phosphoprotein</keyword>
<feature type="domain" description="OmpR/PhoB-type" evidence="9">
    <location>
        <begin position="127"/>
        <end position="233"/>
    </location>
</feature>
<dbReference type="Gene3D" id="3.40.50.2300">
    <property type="match status" value="1"/>
</dbReference>
<evidence type="ECO:0000256" key="3">
    <source>
        <dbReference type="ARBA" id="ARBA00023015"/>
    </source>
</evidence>
<protein>
    <submittedName>
        <fullName evidence="10">Response regulator transcription factor</fullName>
    </submittedName>
</protein>
<dbReference type="PANTHER" id="PTHR48111">
    <property type="entry name" value="REGULATOR OF RPOS"/>
    <property type="match status" value="1"/>
</dbReference>
<evidence type="ECO:0000256" key="5">
    <source>
        <dbReference type="ARBA" id="ARBA00023163"/>
    </source>
</evidence>
<feature type="modified residue" description="4-aspartylphosphate" evidence="6">
    <location>
        <position position="52"/>
    </location>
</feature>
<dbReference type="SMART" id="SM00862">
    <property type="entry name" value="Trans_reg_C"/>
    <property type="match status" value="1"/>
</dbReference>